<name>A0A0D6ZZX0_9AGAR</name>
<evidence type="ECO:0000256" key="1">
    <source>
        <dbReference type="ARBA" id="ARBA00005564"/>
    </source>
</evidence>
<dbReference type="SUPFAM" id="SSF82171">
    <property type="entry name" value="DPP6 N-terminal domain-like"/>
    <property type="match status" value="1"/>
</dbReference>
<keyword evidence="3" id="KW-1185">Reference proteome</keyword>
<reference evidence="2 3" key="1">
    <citation type="journal article" date="2015" name="Fungal Genet. Biol.">
        <title>Evolution of novel wood decay mechanisms in Agaricales revealed by the genome sequences of Fistulina hepatica and Cylindrobasidium torrendii.</title>
        <authorList>
            <person name="Floudas D."/>
            <person name="Held B.W."/>
            <person name="Riley R."/>
            <person name="Nagy L.G."/>
            <person name="Koehler G."/>
            <person name="Ransdell A.S."/>
            <person name="Younus H."/>
            <person name="Chow J."/>
            <person name="Chiniquy J."/>
            <person name="Lipzen A."/>
            <person name="Tritt A."/>
            <person name="Sun H."/>
            <person name="Haridas S."/>
            <person name="LaButti K."/>
            <person name="Ohm R.A."/>
            <person name="Kues U."/>
            <person name="Blanchette R.A."/>
            <person name="Grigoriev I.V."/>
            <person name="Minto R.E."/>
            <person name="Hibbett D.S."/>
        </authorList>
    </citation>
    <scope>NUCLEOTIDE SEQUENCE [LARGE SCALE GENOMIC DNA]</scope>
    <source>
        <strain evidence="2 3">ATCC 64428</strain>
    </source>
</reference>
<evidence type="ECO:0008006" key="4">
    <source>
        <dbReference type="Google" id="ProtNLM"/>
    </source>
</evidence>
<organism evidence="2 3">
    <name type="scientific">Fistulina hepatica ATCC 64428</name>
    <dbReference type="NCBI Taxonomy" id="1128425"/>
    <lineage>
        <taxon>Eukaryota</taxon>
        <taxon>Fungi</taxon>
        <taxon>Dikarya</taxon>
        <taxon>Basidiomycota</taxon>
        <taxon>Agaricomycotina</taxon>
        <taxon>Agaricomycetes</taxon>
        <taxon>Agaricomycetidae</taxon>
        <taxon>Agaricales</taxon>
        <taxon>Fistulinaceae</taxon>
        <taxon>Fistulina</taxon>
    </lineage>
</organism>
<evidence type="ECO:0000313" key="3">
    <source>
        <dbReference type="Proteomes" id="UP000054144"/>
    </source>
</evidence>
<dbReference type="InterPro" id="IPR015943">
    <property type="entry name" value="WD40/YVTN_repeat-like_dom_sf"/>
</dbReference>
<dbReference type="Gene3D" id="2.130.10.10">
    <property type="entry name" value="YVTN repeat-like/Quinoprotein amine dehydrogenase"/>
    <property type="match status" value="1"/>
</dbReference>
<dbReference type="Proteomes" id="UP000054144">
    <property type="component" value="Unassembled WGS sequence"/>
</dbReference>
<dbReference type="GO" id="GO:0017057">
    <property type="term" value="F:6-phosphogluconolactonase activity"/>
    <property type="evidence" value="ECO:0007669"/>
    <property type="project" value="TreeGrafter"/>
</dbReference>
<dbReference type="PANTHER" id="PTHR30344:SF4">
    <property type="entry name" value="CYCLASE, PUTATIVE (AFU_ORTHOLOGUE AFUA_6G11580)-RELATED"/>
    <property type="match status" value="1"/>
</dbReference>
<sequence length="411" mass="44318">MFDVTLFAPIEGGNLTHHILAGSFRSPSLFLLAFQPSPDPSLSFLQNTGTTYGEHQFIALNGGHNKAYTTSWGDPPILSSWNLIDAQGAWHISHINNALITATSSYVSVPAPYTHAYSMGGPTGEVHVIAEDGGLGEKVQEILFVPETDLERADKSRVALVSRRTGSHAIEFSSATAPRLAFVPVLGTLAHPGTIEVYSYESDSGLLTKIYSVPSPRPHFADVNDGPRHVKVHPNGKVLYCVTEHSNRLDIYQIDAMSAVPVTYVASRPLMPAGAGRGFRGSTLELAPSSSERPAPLAILTTTRGGSEELNGWIGVFPLDADGYFSSDTNGSTSCSVRYHELPTSGGRSLAVSLLPNDQRADHVWVLLSDDSSEDGGIRVFDWQLTDHSLTEVVKWSDEDIGGSSFSIWLD</sequence>
<protein>
    <recommendedName>
        <fullName evidence="4">3-carboxy-cis,cis-mucoante lactonizing enzyme</fullName>
    </recommendedName>
</protein>
<dbReference type="EMBL" id="KN882092">
    <property type="protein sequence ID" value="KIY44317.1"/>
    <property type="molecule type" value="Genomic_DNA"/>
</dbReference>
<comment type="similarity">
    <text evidence="1">Belongs to the cycloisomerase 2 family.</text>
</comment>
<gene>
    <name evidence="2" type="ORF">FISHEDRAFT_67470</name>
</gene>
<accession>A0A0D6ZZX0</accession>
<dbReference type="AlphaFoldDB" id="A0A0D6ZZX0"/>
<dbReference type="InterPro" id="IPR050282">
    <property type="entry name" value="Cycloisomerase_2"/>
</dbReference>
<dbReference type="OrthoDB" id="1715191at2759"/>
<dbReference type="InterPro" id="IPR019405">
    <property type="entry name" value="Lactonase_7-beta_prop"/>
</dbReference>
<proteinExistence type="inferred from homology"/>
<dbReference type="Pfam" id="PF10282">
    <property type="entry name" value="Lactonase"/>
    <property type="match status" value="1"/>
</dbReference>
<dbReference type="PANTHER" id="PTHR30344">
    <property type="entry name" value="6-PHOSPHOGLUCONOLACTONASE-RELATED"/>
    <property type="match status" value="1"/>
</dbReference>
<evidence type="ECO:0000313" key="2">
    <source>
        <dbReference type="EMBL" id="KIY44317.1"/>
    </source>
</evidence>